<dbReference type="PANTHER" id="PTHR32285:SF48">
    <property type="entry name" value="PROTEIN TRICHOME BIREFRINGENCE-LIKE 19"/>
    <property type="match status" value="1"/>
</dbReference>
<comment type="caution">
    <text evidence="3">The sequence shown here is derived from an EMBL/GenBank/DDBJ whole genome shotgun (WGS) entry which is preliminary data.</text>
</comment>
<evidence type="ECO:0000313" key="3">
    <source>
        <dbReference type="EMBL" id="CAE7566487.1"/>
    </source>
</evidence>
<evidence type="ECO:0000313" key="4">
    <source>
        <dbReference type="Proteomes" id="UP000604046"/>
    </source>
</evidence>
<dbReference type="AlphaFoldDB" id="A0A812UHH2"/>
<dbReference type="PANTHER" id="PTHR32285">
    <property type="entry name" value="PROTEIN TRICHOME BIREFRINGENCE-LIKE 9-RELATED"/>
    <property type="match status" value="1"/>
</dbReference>
<reference evidence="3" key="1">
    <citation type="submission" date="2021-02" db="EMBL/GenBank/DDBJ databases">
        <authorList>
            <person name="Dougan E. K."/>
            <person name="Rhodes N."/>
            <person name="Thang M."/>
            <person name="Chan C."/>
        </authorList>
    </citation>
    <scope>NUCLEOTIDE SEQUENCE</scope>
</reference>
<keyword evidence="4" id="KW-1185">Reference proteome</keyword>
<organism evidence="3 4">
    <name type="scientific">Symbiodinium natans</name>
    <dbReference type="NCBI Taxonomy" id="878477"/>
    <lineage>
        <taxon>Eukaryota</taxon>
        <taxon>Sar</taxon>
        <taxon>Alveolata</taxon>
        <taxon>Dinophyceae</taxon>
        <taxon>Suessiales</taxon>
        <taxon>Symbiodiniaceae</taxon>
        <taxon>Symbiodinium</taxon>
    </lineage>
</organism>
<dbReference type="InterPro" id="IPR029962">
    <property type="entry name" value="TBL"/>
</dbReference>
<evidence type="ECO:0000259" key="2">
    <source>
        <dbReference type="Pfam" id="PF13839"/>
    </source>
</evidence>
<dbReference type="EMBL" id="CAJNDS010002693">
    <property type="protein sequence ID" value="CAE7566487.1"/>
    <property type="molecule type" value="Genomic_DNA"/>
</dbReference>
<protein>
    <submittedName>
        <fullName evidence="3">TBL8 protein</fullName>
    </submittedName>
</protein>
<comment type="similarity">
    <text evidence="1">Belongs to the PC-esterase family. TBL subfamily.</text>
</comment>
<dbReference type="InterPro" id="IPR026057">
    <property type="entry name" value="TBL_C"/>
</dbReference>
<gene>
    <name evidence="3" type="primary">TBL8</name>
    <name evidence="3" type="ORF">SNAT2548_LOCUS32114</name>
</gene>
<accession>A0A812UHH2</accession>
<dbReference type="OrthoDB" id="409825at2759"/>
<dbReference type="GO" id="GO:0016413">
    <property type="term" value="F:O-acetyltransferase activity"/>
    <property type="evidence" value="ECO:0007669"/>
    <property type="project" value="InterPro"/>
</dbReference>
<dbReference type="Pfam" id="PF13839">
    <property type="entry name" value="PC-Esterase"/>
    <property type="match status" value="1"/>
</dbReference>
<dbReference type="Proteomes" id="UP000604046">
    <property type="component" value="Unassembled WGS sequence"/>
</dbReference>
<sequence>MVSPSTCVRRILTAAVAIAAACYLSVADNTALPRSEMRGSLATSSVVAHDEELSPNLCRIRDRGCLQAGAWVQRPGQLEDITPFYDGCVKKYFHICARPHAAWKSLGFNVSATGAQDWRMRRLLSWLWVPANADCNLSTRSSLLESLSGRRVLFIGDSLTMEHFVSLRCLVGDVAVRDEHRQMEPEQSVVSLRGGGFIHFYRLDHFVHESTDVVAPDWPSQLVQEADVVILNTGAHKHARLGDGRNRTAVAEMAQTVARTLHSQNKHGVFIFRSHFRPHAKCDEVAAPISSLDHIPPTQFNWHTFADQDNEWRNVFERSGPRFVFYNITLATSLRADAHTVLIKAPGKHDCLHFCLPGVVDLWSLYIISDVLETLRSCQSGELRDSKTP</sequence>
<feature type="domain" description="Trichome birefringence-like C-terminal" evidence="2">
    <location>
        <begin position="142"/>
        <end position="364"/>
    </location>
</feature>
<evidence type="ECO:0000256" key="1">
    <source>
        <dbReference type="ARBA" id="ARBA00007727"/>
    </source>
</evidence>
<proteinExistence type="inferred from homology"/>
<name>A0A812UHH2_9DINO</name>